<feature type="domain" description="Type II secretion system protein GspB C-terminal" evidence="3">
    <location>
        <begin position="233"/>
        <end position="292"/>
    </location>
</feature>
<reference evidence="4 5" key="1">
    <citation type="journal article" date="2014" name="Genome Announc.">
        <title>Draft Genome Sequences of Two Vibrionaceae Species, Vibrio ponticus C121 and Photobacterium aphoticum C119, Isolated as Coral Reef Microbiota.</title>
        <authorList>
            <person name="Al-saari N."/>
            <person name="Meirelles P.M."/>
            <person name="Mino S."/>
            <person name="Suda W."/>
            <person name="Oshima K."/>
            <person name="Hattori M."/>
            <person name="Ohkuma M."/>
            <person name="Thompson F.L."/>
            <person name="Gomez-Gil B."/>
            <person name="Sawabe T."/>
            <person name="Sawabe T."/>
        </authorList>
    </citation>
    <scope>NUCLEOTIDE SEQUENCE [LARGE SCALE GENOMIC DNA]</scope>
    <source>
        <strain evidence="4 5">JCM 19237</strain>
    </source>
</reference>
<dbReference type="AlphaFoldDB" id="A0A090QV58"/>
<dbReference type="STRING" id="754436.JCM19237_3045"/>
<keyword evidence="2" id="KW-1133">Transmembrane helix</keyword>
<dbReference type="GO" id="GO:0015627">
    <property type="term" value="C:type II protein secretion system complex"/>
    <property type="evidence" value="ECO:0007669"/>
    <property type="project" value="InterPro"/>
</dbReference>
<proteinExistence type="predicted"/>
<evidence type="ECO:0000259" key="3">
    <source>
        <dbReference type="Pfam" id="PF16537"/>
    </source>
</evidence>
<evidence type="ECO:0000256" key="1">
    <source>
        <dbReference type="SAM" id="MobiDB-lite"/>
    </source>
</evidence>
<comment type="caution">
    <text evidence="4">The sequence shown here is derived from an EMBL/GenBank/DDBJ whole genome shotgun (WGS) entry which is preliminary data.</text>
</comment>
<accession>A0A090QV58</accession>
<dbReference type="eggNOG" id="COG3267">
    <property type="taxonomic scope" value="Bacteria"/>
</dbReference>
<feature type="transmembrane region" description="Helical" evidence="2">
    <location>
        <begin position="44"/>
        <end position="63"/>
    </location>
</feature>
<dbReference type="Pfam" id="PF16537">
    <property type="entry name" value="T2SSB"/>
    <property type="match status" value="1"/>
</dbReference>
<protein>
    <submittedName>
        <fullName evidence="4">General secretion pathway protein B</fullName>
    </submittedName>
</protein>
<gene>
    <name evidence="4" type="ORF">JCM19237_3045</name>
</gene>
<keyword evidence="2" id="KW-0812">Transmembrane</keyword>
<evidence type="ECO:0000256" key="2">
    <source>
        <dbReference type="SAM" id="Phobius"/>
    </source>
</evidence>
<organism evidence="4 5">
    <name type="scientific">Photobacterium aphoticum</name>
    <dbReference type="NCBI Taxonomy" id="754436"/>
    <lineage>
        <taxon>Bacteria</taxon>
        <taxon>Pseudomonadati</taxon>
        <taxon>Pseudomonadota</taxon>
        <taxon>Gammaproteobacteria</taxon>
        <taxon>Vibrionales</taxon>
        <taxon>Vibrionaceae</taxon>
        <taxon>Photobacterium</taxon>
    </lineage>
</organism>
<feature type="region of interest" description="Disordered" evidence="1">
    <location>
        <begin position="143"/>
        <end position="162"/>
    </location>
</feature>
<keyword evidence="2" id="KW-0472">Membrane</keyword>
<evidence type="ECO:0000313" key="5">
    <source>
        <dbReference type="Proteomes" id="UP000029227"/>
    </source>
</evidence>
<dbReference type="Proteomes" id="UP000029227">
    <property type="component" value="Unassembled WGS sequence"/>
</dbReference>
<evidence type="ECO:0000313" key="4">
    <source>
        <dbReference type="EMBL" id="GAL07040.1"/>
    </source>
</evidence>
<name>A0A090QV58_9GAMM</name>
<sequence>MSKLLSAIAKSESQHTGGHNATSSLFSELMTDPRAAARRGAQRYRTALLFALPVVALVGYGVFTNAASDSATPVTTASAVDETPPVYKEAVSTPVVEVIQDEPYFPAGIERLSYPDLYTEPLPSHPTDPDVIAAAHTPFGTTAQGEKGESGEPLFVPPTKQTSDTWDLDKLDYSGLSPELALQLRSAIAATEEGDEPMPEMLENERAGIPVGAKADLQTIDLADLPMAVKKRIPKLDFQTHIYSSSPDSRWVKVNGEEAYEGDEIAPGVVLKQIAPRNVAFTFENFLISMPALSSW</sequence>
<dbReference type="InterPro" id="IPR032389">
    <property type="entry name" value="GspB_C"/>
</dbReference>
<dbReference type="EMBL" id="BBMN01000014">
    <property type="protein sequence ID" value="GAL07040.1"/>
    <property type="molecule type" value="Genomic_DNA"/>
</dbReference>